<keyword evidence="2" id="KW-1185">Reference proteome</keyword>
<evidence type="ECO:0008006" key="3">
    <source>
        <dbReference type="Google" id="ProtNLM"/>
    </source>
</evidence>
<name>A0ABP1QBB9_9HEXA</name>
<dbReference type="EMBL" id="CAXLJM020000026">
    <property type="protein sequence ID" value="CAL8093525.1"/>
    <property type="molecule type" value="Genomic_DNA"/>
</dbReference>
<comment type="caution">
    <text evidence="1">The sequence shown here is derived from an EMBL/GenBank/DDBJ whole genome shotgun (WGS) entry which is preliminary data.</text>
</comment>
<reference evidence="1 2" key="1">
    <citation type="submission" date="2024-08" db="EMBL/GenBank/DDBJ databases">
        <authorList>
            <person name="Cucini C."/>
            <person name="Frati F."/>
        </authorList>
    </citation>
    <scope>NUCLEOTIDE SEQUENCE [LARGE SCALE GENOMIC DNA]</scope>
</reference>
<protein>
    <recommendedName>
        <fullName evidence="3">EB domain-containing protein</fullName>
    </recommendedName>
</protein>
<accession>A0ABP1QBB9</accession>
<proteinExistence type="predicted"/>
<dbReference type="PANTHER" id="PTHR39069:SF8">
    <property type="entry name" value="FI17111P1"/>
    <property type="match status" value="1"/>
</dbReference>
<sequence length="371" mass="40619">MEPKSVESKDGHSYYFNYQHYIDGLYNIGPKVPKQFAEGTEGTNQAVFNENCSPTVKCHNPDNLVCSSPDGTGNCVCKEGYVYVHQAETCLVIPKSDQDPCAHDIQCHEGKWGKVSRCNKDARCECYDYLSYGSQETVLVDGVCYIKKSVGAPCSTNEECNPIPGEAYCKPGDRYLVGGIQCTIINGEIQCLGGTCQCKDTHLWFKPLSECLLLASKPGDACKVNEQCMMYLGRYSRCDTSSGTCKCGPPRSNEADIPDSFFYEPLQKCFVKKTYNSPCEEKDECVASLGPDVLCGKSEDYPETNTCHCPSGRVCRNQNNAFRVVPSSDSWTISVAGVGMKLAMNGVGVGLTIDLQELCRSVGVENYNGGK</sequence>
<gene>
    <name evidence="1" type="ORF">ODALV1_LOCUS8521</name>
</gene>
<evidence type="ECO:0000313" key="1">
    <source>
        <dbReference type="EMBL" id="CAL8093525.1"/>
    </source>
</evidence>
<dbReference type="Proteomes" id="UP001642540">
    <property type="component" value="Unassembled WGS sequence"/>
</dbReference>
<organism evidence="1 2">
    <name type="scientific">Orchesella dallaii</name>
    <dbReference type="NCBI Taxonomy" id="48710"/>
    <lineage>
        <taxon>Eukaryota</taxon>
        <taxon>Metazoa</taxon>
        <taxon>Ecdysozoa</taxon>
        <taxon>Arthropoda</taxon>
        <taxon>Hexapoda</taxon>
        <taxon>Collembola</taxon>
        <taxon>Entomobryomorpha</taxon>
        <taxon>Entomobryoidea</taxon>
        <taxon>Orchesellidae</taxon>
        <taxon>Orchesellinae</taxon>
        <taxon>Orchesella</taxon>
    </lineage>
</organism>
<dbReference type="PANTHER" id="PTHR39069">
    <property type="entry name" value="ECDYSONE-INDUCIBLE GENE E1, ISOFORM A"/>
    <property type="match status" value="1"/>
</dbReference>
<evidence type="ECO:0000313" key="2">
    <source>
        <dbReference type="Proteomes" id="UP001642540"/>
    </source>
</evidence>